<protein>
    <recommendedName>
        <fullName evidence="5">J domain-containing protein</fullName>
    </recommendedName>
</protein>
<reference evidence="3 4" key="1">
    <citation type="submission" date="2021-02" db="EMBL/GenBank/DDBJ databases">
        <title>Actinophytocola xerophila sp. nov., isolated from soil of cotton cropping field.</title>
        <authorList>
            <person name="Huang R."/>
            <person name="Chen X."/>
            <person name="Ge X."/>
            <person name="Liu W."/>
        </authorList>
    </citation>
    <scope>NUCLEOTIDE SEQUENCE [LARGE SCALE GENOMIC DNA]</scope>
    <source>
        <strain evidence="3 4">S1-96</strain>
    </source>
</reference>
<feature type="region of interest" description="Disordered" evidence="2">
    <location>
        <begin position="68"/>
        <end position="92"/>
    </location>
</feature>
<proteinExistence type="predicted"/>
<keyword evidence="1" id="KW-0175">Coiled coil</keyword>
<evidence type="ECO:0000313" key="3">
    <source>
        <dbReference type="EMBL" id="MCT2585718.1"/>
    </source>
</evidence>
<evidence type="ECO:0008006" key="5">
    <source>
        <dbReference type="Google" id="ProtNLM"/>
    </source>
</evidence>
<feature type="compositionally biased region" description="Acidic residues" evidence="2">
    <location>
        <begin position="81"/>
        <end position="91"/>
    </location>
</feature>
<comment type="caution">
    <text evidence="3">The sequence shown here is derived from an EMBL/GenBank/DDBJ whole genome shotgun (WGS) entry which is preliminary data.</text>
</comment>
<accession>A0ABT2JCW6</accession>
<evidence type="ECO:0000256" key="2">
    <source>
        <dbReference type="SAM" id="MobiDB-lite"/>
    </source>
</evidence>
<dbReference type="RefSeq" id="WP_260193407.1">
    <property type="nucleotide sequence ID" value="NZ_JAFFZE010000016.1"/>
</dbReference>
<keyword evidence="4" id="KW-1185">Reference proteome</keyword>
<evidence type="ECO:0000313" key="4">
    <source>
        <dbReference type="Proteomes" id="UP001156441"/>
    </source>
</evidence>
<dbReference type="Proteomes" id="UP001156441">
    <property type="component" value="Unassembled WGS sequence"/>
</dbReference>
<name>A0ABT2JCW6_9PSEU</name>
<gene>
    <name evidence="3" type="ORF">JT362_21600</name>
</gene>
<sequence>MSGAVRMRGWAERELAEVSETLATARAELASVRSELAAFTRAHERVVRPLREELAEIRAELAEVLATRTGRRPAAPPPAEPADEPVEVGEPDPDRARRLYRGLVKLCHPDLGTDEAERGRRAEFTARVNDAYAAEDAAALEDLAREWGADAVAADQDDVWAAVAETRDRLDEVRAETRRLRTTGLGPLCFGRDDPTTAIERVAARLRATIHRERDALAALR</sequence>
<dbReference type="EMBL" id="JAFFZE010000016">
    <property type="protein sequence ID" value="MCT2585718.1"/>
    <property type="molecule type" value="Genomic_DNA"/>
</dbReference>
<evidence type="ECO:0000256" key="1">
    <source>
        <dbReference type="SAM" id="Coils"/>
    </source>
</evidence>
<feature type="coiled-coil region" evidence="1">
    <location>
        <begin position="15"/>
        <end position="42"/>
    </location>
</feature>
<organism evidence="3 4">
    <name type="scientific">Actinophytocola gossypii</name>
    <dbReference type="NCBI Taxonomy" id="2812003"/>
    <lineage>
        <taxon>Bacteria</taxon>
        <taxon>Bacillati</taxon>
        <taxon>Actinomycetota</taxon>
        <taxon>Actinomycetes</taxon>
        <taxon>Pseudonocardiales</taxon>
        <taxon>Pseudonocardiaceae</taxon>
    </lineage>
</organism>